<dbReference type="Pfam" id="PF16544">
    <property type="entry name" value="STAR_dimer"/>
    <property type="match status" value="1"/>
</dbReference>
<evidence type="ECO:0000313" key="5">
    <source>
        <dbReference type="Proteomes" id="UP000694388"/>
    </source>
</evidence>
<proteinExistence type="predicted"/>
<accession>A0A8C4QJ10</accession>
<feature type="region of interest" description="Disordered" evidence="2">
    <location>
        <begin position="1"/>
        <end position="111"/>
    </location>
</feature>
<dbReference type="InterPro" id="IPR045071">
    <property type="entry name" value="BBP-like"/>
</dbReference>
<sequence>MVGAMESEGARESDGERESEGDKESERELGSEGERRCYQTARNSRKDRRSCHSDSERESEEERRSYRGRRDRYQGERRGYRGTRESEDHRRSHQGAREREEAQERPRPSPDYLIQLMNDKKALTTLPNFCSIFTHLERLLDEEISRVRRAMYDETVSNSGAKRSLQLPAPTGPIVQLHEKLYVPVKEHPDVSVSVSGTQNACHLRLLISF</sequence>
<feature type="compositionally biased region" description="Basic and acidic residues" evidence="2">
    <location>
        <begin position="8"/>
        <end position="37"/>
    </location>
</feature>
<feature type="compositionally biased region" description="Basic and acidic residues" evidence="2">
    <location>
        <begin position="71"/>
        <end position="108"/>
    </location>
</feature>
<dbReference type="InterPro" id="IPR032377">
    <property type="entry name" value="STAR_dimer"/>
</dbReference>
<dbReference type="Ensembl" id="ENSEBUT00000016723.1">
    <property type="protein sequence ID" value="ENSEBUP00000016147.1"/>
    <property type="gene ID" value="ENSEBUG00000010152.1"/>
</dbReference>
<organism evidence="4 5">
    <name type="scientific">Eptatretus burgeri</name>
    <name type="common">Inshore hagfish</name>
    <dbReference type="NCBI Taxonomy" id="7764"/>
    <lineage>
        <taxon>Eukaryota</taxon>
        <taxon>Metazoa</taxon>
        <taxon>Chordata</taxon>
        <taxon>Craniata</taxon>
        <taxon>Vertebrata</taxon>
        <taxon>Cyclostomata</taxon>
        <taxon>Myxini</taxon>
        <taxon>Myxiniformes</taxon>
        <taxon>Myxinidae</taxon>
        <taxon>Eptatretinae</taxon>
        <taxon>Eptatretus</taxon>
    </lineage>
</organism>
<evidence type="ECO:0000313" key="4">
    <source>
        <dbReference type="Ensembl" id="ENSEBUP00000016147.1"/>
    </source>
</evidence>
<dbReference type="Gene3D" id="1.20.5.4010">
    <property type="match status" value="1"/>
</dbReference>
<evidence type="ECO:0000256" key="2">
    <source>
        <dbReference type="SAM" id="MobiDB-lite"/>
    </source>
</evidence>
<keyword evidence="1" id="KW-0508">mRNA splicing</keyword>
<dbReference type="FunFam" id="1.20.5.4010:FF:000001">
    <property type="entry name" value="protein quaking isoform X1"/>
    <property type="match status" value="1"/>
</dbReference>
<dbReference type="GO" id="GO:0003729">
    <property type="term" value="F:mRNA binding"/>
    <property type="evidence" value="ECO:0007669"/>
    <property type="project" value="TreeGrafter"/>
</dbReference>
<dbReference type="GeneTree" id="ENSGT00940000155310"/>
<dbReference type="GO" id="GO:0048024">
    <property type="term" value="P:regulation of mRNA splicing, via spliceosome"/>
    <property type="evidence" value="ECO:0007669"/>
    <property type="project" value="TreeGrafter"/>
</dbReference>
<dbReference type="GO" id="GO:0008380">
    <property type="term" value="P:RNA splicing"/>
    <property type="evidence" value="ECO:0007669"/>
    <property type="project" value="UniProtKB-KW"/>
</dbReference>
<reference evidence="4" key="1">
    <citation type="submission" date="2025-08" db="UniProtKB">
        <authorList>
            <consortium name="Ensembl"/>
        </authorList>
    </citation>
    <scope>IDENTIFICATION</scope>
</reference>
<dbReference type="Proteomes" id="UP000694388">
    <property type="component" value="Unplaced"/>
</dbReference>
<evidence type="ECO:0000259" key="3">
    <source>
        <dbReference type="Pfam" id="PF16544"/>
    </source>
</evidence>
<feature type="domain" description="STAR protein homodimerisation region" evidence="3">
    <location>
        <begin position="106"/>
        <end position="157"/>
    </location>
</feature>
<dbReference type="GO" id="GO:0005634">
    <property type="term" value="C:nucleus"/>
    <property type="evidence" value="ECO:0007669"/>
    <property type="project" value="TreeGrafter"/>
</dbReference>
<dbReference type="AlphaFoldDB" id="A0A8C4QJ10"/>
<keyword evidence="1" id="KW-0507">mRNA processing</keyword>
<reference evidence="4" key="2">
    <citation type="submission" date="2025-09" db="UniProtKB">
        <authorList>
            <consortium name="Ensembl"/>
        </authorList>
    </citation>
    <scope>IDENTIFICATION</scope>
</reference>
<dbReference type="PANTHER" id="PTHR11208:SF125">
    <property type="entry name" value="KH DOMAIN-CONTAINING RNA-BINDING PROTEIN QKI"/>
    <property type="match status" value="1"/>
</dbReference>
<feature type="compositionally biased region" description="Basic and acidic residues" evidence="2">
    <location>
        <begin position="50"/>
        <end position="65"/>
    </location>
</feature>
<evidence type="ECO:0000256" key="1">
    <source>
        <dbReference type="ARBA" id="ARBA00023187"/>
    </source>
</evidence>
<dbReference type="PANTHER" id="PTHR11208">
    <property type="entry name" value="RNA-BINDING PROTEIN RELATED"/>
    <property type="match status" value="1"/>
</dbReference>
<protein>
    <recommendedName>
        <fullName evidence="3">STAR protein homodimerisation region domain-containing protein</fullName>
    </recommendedName>
</protein>
<keyword evidence="5" id="KW-1185">Reference proteome</keyword>
<name>A0A8C4QJ10_EPTBU</name>